<dbReference type="AlphaFoldDB" id="A0A6L6PU30"/>
<sequence length="185" mass="20016">MAAVTSLAPRAKWEARRAARRLGAPAAAGVTALACALSMLWHTQVLTQQLPTLQAHLAAATRTAAQPVAAPPTAADGLAAFYRHLPAYAAIPEQLQTLVKIADQHHVPLAKAEYKPQAEPRAGFMRYQINLPVKADYAAVQAFMLEALQAMPALTLDSVAFKRERSDSTMVEARIQFILLVRSQP</sequence>
<organism evidence="2 3">
    <name type="scientific">Pseudoduganella ginsengisoli</name>
    <dbReference type="NCBI Taxonomy" id="1462440"/>
    <lineage>
        <taxon>Bacteria</taxon>
        <taxon>Pseudomonadati</taxon>
        <taxon>Pseudomonadota</taxon>
        <taxon>Betaproteobacteria</taxon>
        <taxon>Burkholderiales</taxon>
        <taxon>Oxalobacteraceae</taxon>
        <taxon>Telluria group</taxon>
        <taxon>Pseudoduganella</taxon>
    </lineage>
</organism>
<name>A0A6L6PU30_9BURK</name>
<dbReference type="OrthoDB" id="9096701at2"/>
<evidence type="ECO:0008006" key="4">
    <source>
        <dbReference type="Google" id="ProtNLM"/>
    </source>
</evidence>
<keyword evidence="1" id="KW-0472">Membrane</keyword>
<dbReference type="RefSeq" id="WP_155437385.1">
    <property type="nucleotide sequence ID" value="NZ_WNLA01000001.1"/>
</dbReference>
<evidence type="ECO:0000313" key="2">
    <source>
        <dbReference type="EMBL" id="MTW01023.1"/>
    </source>
</evidence>
<comment type="caution">
    <text evidence="2">The sequence shown here is derived from an EMBL/GenBank/DDBJ whole genome shotgun (WGS) entry which is preliminary data.</text>
</comment>
<keyword evidence="1" id="KW-0812">Transmembrane</keyword>
<keyword evidence="1" id="KW-1133">Transmembrane helix</keyword>
<keyword evidence="3" id="KW-1185">Reference proteome</keyword>
<evidence type="ECO:0000256" key="1">
    <source>
        <dbReference type="SAM" id="Phobius"/>
    </source>
</evidence>
<accession>A0A6L6PU30</accession>
<proteinExistence type="predicted"/>
<dbReference type="Proteomes" id="UP000484015">
    <property type="component" value="Unassembled WGS sequence"/>
</dbReference>
<reference evidence="2 3" key="1">
    <citation type="submission" date="2019-11" db="EMBL/GenBank/DDBJ databases">
        <title>Type strains purchased from KCTC, JCM and DSMZ.</title>
        <authorList>
            <person name="Lu H."/>
        </authorList>
    </citation>
    <scope>NUCLEOTIDE SEQUENCE [LARGE SCALE GENOMIC DNA]</scope>
    <source>
        <strain evidence="2 3">KCTC 42409</strain>
    </source>
</reference>
<evidence type="ECO:0000313" key="3">
    <source>
        <dbReference type="Proteomes" id="UP000484015"/>
    </source>
</evidence>
<gene>
    <name evidence="2" type="ORF">GM668_02870</name>
</gene>
<feature type="transmembrane region" description="Helical" evidence="1">
    <location>
        <begin position="22"/>
        <end position="41"/>
    </location>
</feature>
<protein>
    <recommendedName>
        <fullName evidence="4">Type 4a pilus biogenesis protein PilO</fullName>
    </recommendedName>
</protein>
<dbReference type="EMBL" id="WNLA01000001">
    <property type="protein sequence ID" value="MTW01023.1"/>
    <property type="molecule type" value="Genomic_DNA"/>
</dbReference>